<reference evidence="1" key="1">
    <citation type="journal article" date="2020" name="Nature">
        <title>Giant virus diversity and host interactions through global metagenomics.</title>
        <authorList>
            <person name="Schulz F."/>
            <person name="Roux S."/>
            <person name="Paez-Espino D."/>
            <person name="Jungbluth S."/>
            <person name="Walsh D.A."/>
            <person name="Denef V.J."/>
            <person name="McMahon K.D."/>
            <person name="Konstantinidis K.T."/>
            <person name="Eloe-Fadrosh E.A."/>
            <person name="Kyrpides N.C."/>
            <person name="Woyke T."/>
        </authorList>
    </citation>
    <scope>NUCLEOTIDE SEQUENCE</scope>
    <source>
        <strain evidence="1">GVMAG-M-3300027708-5</strain>
    </source>
</reference>
<organism evidence="1">
    <name type="scientific">viral metagenome</name>
    <dbReference type="NCBI Taxonomy" id="1070528"/>
    <lineage>
        <taxon>unclassified sequences</taxon>
        <taxon>metagenomes</taxon>
        <taxon>organismal metagenomes</taxon>
    </lineage>
</organism>
<accession>A0A6C0JH30</accession>
<dbReference type="AlphaFoldDB" id="A0A6C0JH30"/>
<protein>
    <submittedName>
        <fullName evidence="1">Uncharacterized protein</fullName>
    </submittedName>
</protein>
<name>A0A6C0JH30_9ZZZZ</name>
<sequence>MNRIDLSGPEGNAFYLMNLVQNWGGQLGLSQDEINSIITEMKSAGYDHLVKTFVKNFGVLVEIYKDGQPFDVTIENLDQ</sequence>
<evidence type="ECO:0000313" key="1">
    <source>
        <dbReference type="EMBL" id="QHU04899.1"/>
    </source>
</evidence>
<dbReference type="EMBL" id="MN740405">
    <property type="protein sequence ID" value="QHU04899.1"/>
    <property type="molecule type" value="Genomic_DNA"/>
</dbReference>
<proteinExistence type="predicted"/>